<feature type="non-terminal residue" evidence="1">
    <location>
        <position position="1"/>
    </location>
</feature>
<name>A0A164PAF2_9CRUS</name>
<accession>A0A164PAF2</accession>
<protein>
    <submittedName>
        <fullName evidence="1">Uncharacterized protein</fullName>
    </submittedName>
</protein>
<keyword evidence="2" id="KW-1185">Reference proteome</keyword>
<dbReference type="AlphaFoldDB" id="A0A164PAF2"/>
<evidence type="ECO:0000313" key="1">
    <source>
        <dbReference type="EMBL" id="KZS06655.1"/>
    </source>
</evidence>
<dbReference type="Proteomes" id="UP000076858">
    <property type="component" value="Unassembled WGS sequence"/>
</dbReference>
<dbReference type="EMBL" id="LRGB01002648">
    <property type="protein sequence ID" value="KZS06655.1"/>
    <property type="molecule type" value="Genomic_DNA"/>
</dbReference>
<evidence type="ECO:0000313" key="2">
    <source>
        <dbReference type="Proteomes" id="UP000076858"/>
    </source>
</evidence>
<comment type="caution">
    <text evidence="1">The sequence shown here is derived from an EMBL/GenBank/DDBJ whole genome shotgun (WGS) entry which is preliminary data.</text>
</comment>
<reference evidence="1 2" key="1">
    <citation type="submission" date="2016-03" db="EMBL/GenBank/DDBJ databases">
        <title>EvidentialGene: Evidence-directed Construction of Genes on Genomes.</title>
        <authorList>
            <person name="Gilbert D.G."/>
            <person name="Choi J.-H."/>
            <person name="Mockaitis K."/>
            <person name="Colbourne J."/>
            <person name="Pfrender M."/>
        </authorList>
    </citation>
    <scope>NUCLEOTIDE SEQUENCE [LARGE SCALE GENOMIC DNA]</scope>
    <source>
        <strain evidence="1 2">Xinb3</strain>
        <tissue evidence="1">Complete organism</tissue>
    </source>
</reference>
<sequence length="89" mass="10640">KNWVPLLNAICQFKAQNHRAKQRKESIHETVMRRFPLQYLFAYQRLQSSSSLLEAYVPFPTVILYGNGITHQMTLRLFWTTSERSKRIR</sequence>
<gene>
    <name evidence="1" type="ORF">APZ42_029802</name>
</gene>
<organism evidence="1 2">
    <name type="scientific">Daphnia magna</name>
    <dbReference type="NCBI Taxonomy" id="35525"/>
    <lineage>
        <taxon>Eukaryota</taxon>
        <taxon>Metazoa</taxon>
        <taxon>Ecdysozoa</taxon>
        <taxon>Arthropoda</taxon>
        <taxon>Crustacea</taxon>
        <taxon>Branchiopoda</taxon>
        <taxon>Diplostraca</taxon>
        <taxon>Cladocera</taxon>
        <taxon>Anomopoda</taxon>
        <taxon>Daphniidae</taxon>
        <taxon>Daphnia</taxon>
    </lineage>
</organism>
<proteinExistence type="predicted"/>